<organism evidence="1">
    <name type="scientific">Eiseniibacteriota bacterium</name>
    <dbReference type="NCBI Taxonomy" id="2212470"/>
    <lineage>
        <taxon>Bacteria</taxon>
        <taxon>Candidatus Eiseniibacteriota</taxon>
    </lineage>
</organism>
<reference evidence="1" key="1">
    <citation type="journal article" date="2020" name="mSystems">
        <title>Genome- and Community-Level Interaction Insights into Carbon Utilization and Element Cycling Functions of Hydrothermarchaeota in Hydrothermal Sediment.</title>
        <authorList>
            <person name="Zhou Z."/>
            <person name="Liu Y."/>
            <person name="Xu W."/>
            <person name="Pan J."/>
            <person name="Luo Z.H."/>
            <person name="Li M."/>
        </authorList>
    </citation>
    <scope>NUCLEOTIDE SEQUENCE [LARGE SCALE GENOMIC DNA]</scope>
    <source>
        <strain evidence="1">SpSt-381</strain>
    </source>
</reference>
<name>A0A832MLT5_UNCEI</name>
<protein>
    <submittedName>
        <fullName evidence="1">Uncharacterized protein</fullName>
    </submittedName>
</protein>
<gene>
    <name evidence="1" type="ORF">ENR23_06775</name>
</gene>
<accession>A0A832MLT5</accession>
<dbReference type="EMBL" id="DSQF01000012">
    <property type="protein sequence ID" value="HGZ43116.1"/>
    <property type="molecule type" value="Genomic_DNA"/>
</dbReference>
<comment type="caution">
    <text evidence="1">The sequence shown here is derived from an EMBL/GenBank/DDBJ whole genome shotgun (WGS) entry which is preliminary data.</text>
</comment>
<evidence type="ECO:0000313" key="1">
    <source>
        <dbReference type="EMBL" id="HGZ43116.1"/>
    </source>
</evidence>
<sequence length="218" mass="24201">MDAVIRPRRLAWLTLTWIALTGALGPCALFKPADPEAPTGTALVGDYSQYDSTLATMRRAVEAKGALNSRQLYVDALATEADAPGAAFRALFDELTRSRYLSQGGVNVPASWLRPQEETFLDDLIANNQGSEYRMTWERYPAGGEETLGETQVRIFRRYAVFIVQPSTGASQPYLEGWAALRLVRSGTRWVVTEWDDRELPAPSPNTKSFGLVRLESQ</sequence>
<proteinExistence type="predicted"/>
<dbReference type="AlphaFoldDB" id="A0A832MLT5"/>